<dbReference type="Gene3D" id="3.40.50.300">
    <property type="entry name" value="P-loop containing nucleotide triphosphate hydrolases"/>
    <property type="match status" value="1"/>
</dbReference>
<dbReference type="Proteomes" id="UP000184295">
    <property type="component" value="Unassembled WGS sequence"/>
</dbReference>
<accession>A0A1M4TID4</accession>
<dbReference type="AlphaFoldDB" id="A0A1M4TID4"/>
<dbReference type="SMART" id="SM00382">
    <property type="entry name" value="AAA"/>
    <property type="match status" value="1"/>
</dbReference>
<evidence type="ECO:0000259" key="2">
    <source>
        <dbReference type="PROSITE" id="PS50162"/>
    </source>
</evidence>
<dbReference type="InterPro" id="IPR020568">
    <property type="entry name" value="Ribosomal_Su5_D2-typ_SF"/>
</dbReference>
<proteinExistence type="predicted"/>
<protein>
    <submittedName>
        <fullName evidence="3">DNA repair protein RadA/Sms</fullName>
    </submittedName>
</protein>
<dbReference type="Pfam" id="PF18073">
    <property type="entry name" value="Zn_ribbon_LapB"/>
    <property type="match status" value="1"/>
</dbReference>
<dbReference type="GO" id="GO:0005829">
    <property type="term" value="C:cytosol"/>
    <property type="evidence" value="ECO:0007669"/>
    <property type="project" value="TreeGrafter"/>
</dbReference>
<gene>
    <name evidence="3" type="ORF">SAMN02745225_00632</name>
</gene>
<dbReference type="SUPFAM" id="SSF52540">
    <property type="entry name" value="P-loop containing nucleoside triphosphate hydrolases"/>
    <property type="match status" value="1"/>
</dbReference>
<dbReference type="GO" id="GO:0004252">
    <property type="term" value="F:serine-type endopeptidase activity"/>
    <property type="evidence" value="ECO:0007669"/>
    <property type="project" value="InterPro"/>
</dbReference>
<feature type="domain" description="RecA family profile 1" evidence="2">
    <location>
        <begin position="64"/>
        <end position="214"/>
    </location>
</feature>
<dbReference type="GO" id="GO:0000725">
    <property type="term" value="P:recombinational repair"/>
    <property type="evidence" value="ECO:0007669"/>
    <property type="project" value="TreeGrafter"/>
</dbReference>
<evidence type="ECO:0000313" key="4">
    <source>
        <dbReference type="Proteomes" id="UP000184295"/>
    </source>
</evidence>
<keyword evidence="1" id="KW-0479">Metal-binding</keyword>
<dbReference type="InterPro" id="IPR027417">
    <property type="entry name" value="P-loop_NTPase"/>
</dbReference>
<evidence type="ECO:0000313" key="3">
    <source>
        <dbReference type="EMBL" id="SHE44269.1"/>
    </source>
</evidence>
<dbReference type="PANTHER" id="PTHR32472">
    <property type="entry name" value="DNA REPAIR PROTEIN RADA"/>
    <property type="match status" value="1"/>
</dbReference>
<dbReference type="EMBL" id="FQUL01000005">
    <property type="protein sequence ID" value="SHE44269.1"/>
    <property type="molecule type" value="Genomic_DNA"/>
</dbReference>
<keyword evidence="4" id="KW-1185">Reference proteome</keyword>
<dbReference type="SUPFAM" id="SSF54211">
    <property type="entry name" value="Ribosomal protein S5 domain 2-like"/>
    <property type="match status" value="1"/>
</dbReference>
<dbReference type="PRINTS" id="PR01874">
    <property type="entry name" value="DNAREPAIRADA"/>
</dbReference>
<dbReference type="InterPro" id="IPR041166">
    <property type="entry name" value="Rubredoxin_2"/>
</dbReference>
<dbReference type="GO" id="GO:0005524">
    <property type="term" value="F:ATP binding"/>
    <property type="evidence" value="ECO:0007669"/>
    <property type="project" value="InterPro"/>
</dbReference>
<dbReference type="PROSITE" id="PS50162">
    <property type="entry name" value="RECA_2"/>
    <property type="match status" value="1"/>
</dbReference>
<dbReference type="PANTHER" id="PTHR32472:SF10">
    <property type="entry name" value="DNA REPAIR PROTEIN RADA-LIKE PROTEIN"/>
    <property type="match status" value="1"/>
</dbReference>
<evidence type="ECO:0000256" key="1">
    <source>
        <dbReference type="ARBA" id="ARBA00022723"/>
    </source>
</evidence>
<dbReference type="GO" id="GO:0004176">
    <property type="term" value="F:ATP-dependent peptidase activity"/>
    <property type="evidence" value="ECO:0007669"/>
    <property type="project" value="InterPro"/>
</dbReference>
<dbReference type="GO" id="GO:0006508">
    <property type="term" value="P:proteolysis"/>
    <property type="evidence" value="ECO:0007669"/>
    <property type="project" value="InterPro"/>
</dbReference>
<dbReference type="GO" id="GO:0003677">
    <property type="term" value="F:DNA binding"/>
    <property type="evidence" value="ECO:0007669"/>
    <property type="project" value="InterPro"/>
</dbReference>
<dbReference type="STRING" id="1121881.SAMN02745225_00632"/>
<dbReference type="GO" id="GO:0140664">
    <property type="term" value="F:ATP-dependent DNA damage sensor activity"/>
    <property type="evidence" value="ECO:0007669"/>
    <property type="project" value="InterPro"/>
</dbReference>
<dbReference type="Gene3D" id="3.30.230.10">
    <property type="match status" value="1"/>
</dbReference>
<dbReference type="InterPro" id="IPR003593">
    <property type="entry name" value="AAA+_ATPase"/>
</dbReference>
<organism evidence="3 4">
    <name type="scientific">Ferrithrix thermotolerans DSM 19514</name>
    <dbReference type="NCBI Taxonomy" id="1121881"/>
    <lineage>
        <taxon>Bacteria</taxon>
        <taxon>Bacillati</taxon>
        <taxon>Actinomycetota</taxon>
        <taxon>Acidimicrobiia</taxon>
        <taxon>Acidimicrobiales</taxon>
        <taxon>Acidimicrobiaceae</taxon>
        <taxon>Ferrithrix</taxon>
    </lineage>
</organism>
<dbReference type="GO" id="GO:0046872">
    <property type="term" value="F:metal ion binding"/>
    <property type="evidence" value="ECO:0007669"/>
    <property type="project" value="UniProtKB-KW"/>
</dbReference>
<dbReference type="OrthoDB" id="9803906at2"/>
<dbReference type="InterPro" id="IPR014721">
    <property type="entry name" value="Ribsml_uS5_D2-typ_fold_subgr"/>
</dbReference>
<dbReference type="InterPro" id="IPR020588">
    <property type="entry name" value="RecA_ATP-bd"/>
</dbReference>
<name>A0A1M4TID4_9ACTN</name>
<sequence length="454" mass="49358">MSRGSQSYRCQECGQLYPKWEGKCYLCNSWNSIEVEEDSLSLEEDKTREVEMISLANSSRVEIAEMRVETGISELNRVLGGGLMAGSVILLAGDPGVGKSTLACQVSSNLSKAKVRVLYVSGEETKDQVIARFRRIDTDADVALLCTQNLQRVVDEIDRDDAGYNFVVVDSLQALYDPKSTLSAYSSNQLRTNASVLSAVAKRRGTTLMLLGQITKDGSVSGPKSIEHLVDVVAYFIRPRDDSVRSLEIVKNRFGRTPEFADFILEEKGLTTSGEDTLMSKGDLSDVAGRAFVPVSYGSRYYLAEIQALVSPARDSAPRIYSEGLDIGRLQMLLLILDKELGLSLTSKMVLVQVVGSREVKDHTSDLAVAAALVSAATGRPVAEGLCCFGELSLLGELRPTGDSAERLRFAKSRGFSDAVCNMVNNSDIVDSCRTLPQALVRLGLLKAELRAIG</sequence>
<reference evidence="4" key="1">
    <citation type="submission" date="2016-11" db="EMBL/GenBank/DDBJ databases">
        <authorList>
            <person name="Varghese N."/>
            <person name="Submissions S."/>
        </authorList>
    </citation>
    <scope>NUCLEOTIDE SEQUENCE [LARGE SCALE GENOMIC DNA]</scope>
    <source>
        <strain evidence="4">DSM 19514</strain>
    </source>
</reference>
<dbReference type="Pfam" id="PF13481">
    <property type="entry name" value="AAA_25"/>
    <property type="match status" value="1"/>
</dbReference>